<dbReference type="STRING" id="28028.CFLV_08965"/>
<dbReference type="InterPro" id="IPR036318">
    <property type="entry name" value="FAD-bd_PCMH-like_sf"/>
</dbReference>
<evidence type="ECO:0000256" key="11">
    <source>
        <dbReference type="SAM" id="MobiDB-lite"/>
    </source>
</evidence>
<comment type="similarity">
    <text evidence="2">Belongs to the UPF0053 family.</text>
</comment>
<evidence type="ECO:0000256" key="2">
    <source>
        <dbReference type="ARBA" id="ARBA00006337"/>
    </source>
</evidence>
<feature type="compositionally biased region" description="Basic and acidic residues" evidence="11">
    <location>
        <begin position="466"/>
        <end position="486"/>
    </location>
</feature>
<keyword evidence="8 10" id="KW-0472">Membrane</keyword>
<dbReference type="Gene3D" id="3.10.580.10">
    <property type="entry name" value="CBS-domain"/>
    <property type="match status" value="1"/>
</dbReference>
<evidence type="ECO:0000259" key="14">
    <source>
        <dbReference type="PROSITE" id="PS51846"/>
    </source>
</evidence>
<sequence length="486" mass="53381">MISAILMILGGFLVIGLIIVANAYFVAQEFSYMSVDRMQLRALAAEGDKRAARALKITHQTSFMLSGAQLGITVTGLLIGYIAEPLVGQGLGILLGDVGIPTGVSVAIGTVSALLISTVASMLFAELFPKNYTIAAPMKTALWLSTPTMWYLRIFGWLIHFFEYSSNAILKLFRIEPVEDLDSSATTDDLESIVDASHEAGELDEDTYMVLDRLLDFPDHDVEHAMIPRSRVDVIAPETTIGEVREMMSTEHTRYPVIDDEHNPIGVVHLFDVLRNKKPDATAATEIMQTPLVVPELMPLPDVVVELRDAGEKMACVIDEYGGFVGIVTMEDLAEEILGDVTDEHDIEETEEITEQDDSHWIVDGDTPIDEIERAVGHDLPDGDYETISGLLISESGALPEEGDEYKIALEAEPEDWVDADEAPHRFLLARVKEVDRHVPSSLSLELVEEYPDGHTSDDDDAAQGRNHDSHHSADADADASKEADK</sequence>
<dbReference type="GO" id="GO:0005886">
    <property type="term" value="C:plasma membrane"/>
    <property type="evidence" value="ECO:0007669"/>
    <property type="project" value="UniProtKB-SubCell"/>
</dbReference>
<dbReference type="InterPro" id="IPR002550">
    <property type="entry name" value="CNNM"/>
</dbReference>
<evidence type="ECO:0000256" key="3">
    <source>
        <dbReference type="ARBA" id="ARBA00022475"/>
    </source>
</evidence>
<dbReference type="InterPro" id="IPR044751">
    <property type="entry name" value="Ion_transp-like_CBS"/>
</dbReference>
<dbReference type="EMBL" id="BJNB01000023">
    <property type="protein sequence ID" value="GEB98049.1"/>
    <property type="molecule type" value="Genomic_DNA"/>
</dbReference>
<evidence type="ECO:0000256" key="6">
    <source>
        <dbReference type="ARBA" id="ARBA00022989"/>
    </source>
</evidence>
<feature type="transmembrane region" description="Helical" evidence="12">
    <location>
        <begin position="6"/>
        <end position="27"/>
    </location>
</feature>
<proteinExistence type="inferred from homology"/>
<dbReference type="PROSITE" id="PS51371">
    <property type="entry name" value="CBS"/>
    <property type="match status" value="2"/>
</dbReference>
<dbReference type="PANTHER" id="PTHR43099">
    <property type="entry name" value="UPF0053 PROTEIN YRKA"/>
    <property type="match status" value="1"/>
</dbReference>
<dbReference type="GeneID" id="82880836"/>
<evidence type="ECO:0000256" key="12">
    <source>
        <dbReference type="SAM" id="Phobius"/>
    </source>
</evidence>
<keyword evidence="7 9" id="KW-0129">CBS domain</keyword>
<evidence type="ECO:0000313" key="18">
    <source>
        <dbReference type="Proteomes" id="UP000315353"/>
    </source>
</evidence>
<dbReference type="AlphaFoldDB" id="A0A1L7CNA4"/>
<dbReference type="OrthoDB" id="110231at2"/>
<dbReference type="InterPro" id="IPR046342">
    <property type="entry name" value="CBS_dom_sf"/>
</dbReference>
<keyword evidence="3" id="KW-1003">Cell membrane</keyword>
<gene>
    <name evidence="16" type="ORF">CFL01nite_15440</name>
    <name evidence="15" type="ORF">CFLV_08965</name>
</gene>
<evidence type="ECO:0000313" key="16">
    <source>
        <dbReference type="EMBL" id="GEB98049.1"/>
    </source>
</evidence>
<keyword evidence="6 10" id="KW-1133">Transmembrane helix</keyword>
<keyword evidence="5" id="KW-0677">Repeat</keyword>
<dbReference type="SUPFAM" id="SSF56176">
    <property type="entry name" value="FAD-binding/transporter-associated domain-like"/>
    <property type="match status" value="1"/>
</dbReference>
<feature type="domain" description="CNNM transmembrane" evidence="14">
    <location>
        <begin position="4"/>
        <end position="207"/>
    </location>
</feature>
<dbReference type="SUPFAM" id="SSF54631">
    <property type="entry name" value="CBS-domain pair"/>
    <property type="match status" value="1"/>
</dbReference>
<dbReference type="Proteomes" id="UP000185479">
    <property type="component" value="Chromosome"/>
</dbReference>
<reference evidence="16 18" key="2">
    <citation type="submission" date="2019-06" db="EMBL/GenBank/DDBJ databases">
        <title>Whole genome shotgun sequence of Corynebacterium flavescens NBRC 14136.</title>
        <authorList>
            <person name="Hosoyama A."/>
            <person name="Uohara A."/>
            <person name="Ohji S."/>
            <person name="Ichikawa N."/>
        </authorList>
    </citation>
    <scope>NUCLEOTIDE SEQUENCE [LARGE SCALE GENOMIC DNA]</scope>
    <source>
        <strain evidence="16 18">NBRC 14136</strain>
    </source>
</reference>
<evidence type="ECO:0000313" key="15">
    <source>
        <dbReference type="EMBL" id="APT87309.1"/>
    </source>
</evidence>
<dbReference type="EMBL" id="CP009246">
    <property type="protein sequence ID" value="APT87309.1"/>
    <property type="molecule type" value="Genomic_DNA"/>
</dbReference>
<comment type="subcellular location">
    <subcellularLocation>
        <location evidence="1">Cell membrane</location>
        <topology evidence="1">Multi-pass membrane protein</topology>
    </subcellularLocation>
</comment>
<dbReference type="InterPro" id="IPR005170">
    <property type="entry name" value="Transptr-assoc_dom"/>
</dbReference>
<dbReference type="PANTHER" id="PTHR43099:SF6">
    <property type="entry name" value="UPF0053 PROTEIN RV1842C"/>
    <property type="match status" value="1"/>
</dbReference>
<reference evidence="15 17" key="1">
    <citation type="submission" date="2014-08" db="EMBL/GenBank/DDBJ databases">
        <title>Complete genome sequence of Corynebacterium flavescens OJ8(T)(=DSM 20296(T)), isolated from cheese.</title>
        <authorList>
            <person name="Ruckert C."/>
            <person name="Albersmeier A."/>
            <person name="Winkler A."/>
            <person name="Kalinowski J."/>
        </authorList>
    </citation>
    <scope>NUCLEOTIDE SEQUENCE [LARGE SCALE GENOMIC DNA]</scope>
    <source>
        <strain evidence="15 17">OJ8</strain>
    </source>
</reference>
<evidence type="ECO:0000259" key="13">
    <source>
        <dbReference type="PROSITE" id="PS51371"/>
    </source>
</evidence>
<dbReference type="InterPro" id="IPR016169">
    <property type="entry name" value="FAD-bd_PCMH_sub2"/>
</dbReference>
<keyword evidence="17" id="KW-1185">Reference proteome</keyword>
<feature type="transmembrane region" description="Helical" evidence="12">
    <location>
        <begin position="103"/>
        <end position="128"/>
    </location>
</feature>
<feature type="transmembrane region" description="Helical" evidence="12">
    <location>
        <begin position="140"/>
        <end position="162"/>
    </location>
</feature>
<name>A0A1L7CNA4_CORFL</name>
<dbReference type="SMART" id="SM00116">
    <property type="entry name" value="CBS"/>
    <property type="match status" value="2"/>
</dbReference>
<evidence type="ECO:0000256" key="10">
    <source>
        <dbReference type="PROSITE-ProRule" id="PRU01193"/>
    </source>
</evidence>
<feature type="transmembrane region" description="Helical" evidence="12">
    <location>
        <begin position="63"/>
        <end position="83"/>
    </location>
</feature>
<keyword evidence="4 10" id="KW-0812">Transmembrane</keyword>
<evidence type="ECO:0000313" key="17">
    <source>
        <dbReference type="Proteomes" id="UP000185479"/>
    </source>
</evidence>
<feature type="domain" description="CBS" evidence="13">
    <location>
        <begin position="226"/>
        <end position="285"/>
    </location>
</feature>
<dbReference type="Gene3D" id="3.30.465.10">
    <property type="match status" value="1"/>
</dbReference>
<evidence type="ECO:0000256" key="5">
    <source>
        <dbReference type="ARBA" id="ARBA00022737"/>
    </source>
</evidence>
<dbReference type="SMART" id="SM01091">
    <property type="entry name" value="CorC_HlyC"/>
    <property type="match status" value="1"/>
</dbReference>
<dbReference type="InterPro" id="IPR051676">
    <property type="entry name" value="UPF0053_domain"/>
</dbReference>
<protein>
    <submittedName>
        <fullName evidence="15">Membrane protein</fullName>
    </submittedName>
</protein>
<dbReference type="PROSITE" id="PS51846">
    <property type="entry name" value="CNNM"/>
    <property type="match status" value="1"/>
</dbReference>
<dbReference type="InterPro" id="IPR000644">
    <property type="entry name" value="CBS_dom"/>
</dbReference>
<dbReference type="GO" id="GO:0050660">
    <property type="term" value="F:flavin adenine dinucleotide binding"/>
    <property type="evidence" value="ECO:0007669"/>
    <property type="project" value="InterPro"/>
</dbReference>
<dbReference type="Pfam" id="PF01595">
    <property type="entry name" value="CNNM"/>
    <property type="match status" value="1"/>
</dbReference>
<evidence type="ECO:0000256" key="9">
    <source>
        <dbReference type="PROSITE-ProRule" id="PRU00703"/>
    </source>
</evidence>
<organism evidence="15 17">
    <name type="scientific">Corynebacterium flavescens</name>
    <dbReference type="NCBI Taxonomy" id="28028"/>
    <lineage>
        <taxon>Bacteria</taxon>
        <taxon>Bacillati</taxon>
        <taxon>Actinomycetota</taxon>
        <taxon>Actinomycetes</taxon>
        <taxon>Mycobacteriales</taxon>
        <taxon>Corynebacteriaceae</taxon>
        <taxon>Corynebacterium</taxon>
    </lineage>
</organism>
<feature type="domain" description="CBS" evidence="13">
    <location>
        <begin position="287"/>
        <end position="347"/>
    </location>
</feature>
<dbReference type="Pfam" id="PF00571">
    <property type="entry name" value="CBS"/>
    <property type="match status" value="2"/>
</dbReference>
<evidence type="ECO:0000256" key="7">
    <source>
        <dbReference type="ARBA" id="ARBA00023122"/>
    </source>
</evidence>
<dbReference type="Pfam" id="PF03471">
    <property type="entry name" value="CorC_HlyC"/>
    <property type="match status" value="1"/>
</dbReference>
<evidence type="ECO:0000256" key="1">
    <source>
        <dbReference type="ARBA" id="ARBA00004651"/>
    </source>
</evidence>
<dbReference type="KEGG" id="cfc:CFLV_08965"/>
<feature type="region of interest" description="Disordered" evidence="11">
    <location>
        <begin position="438"/>
        <end position="486"/>
    </location>
</feature>
<accession>A0A1L7CNA4</accession>
<dbReference type="Proteomes" id="UP000315353">
    <property type="component" value="Unassembled WGS sequence"/>
</dbReference>
<dbReference type="RefSeq" id="WP_075730233.1">
    <property type="nucleotide sequence ID" value="NZ_BJNB01000023.1"/>
</dbReference>
<dbReference type="CDD" id="cd04590">
    <property type="entry name" value="CBS_pair_CorC_HlyC_assoc"/>
    <property type="match status" value="1"/>
</dbReference>
<evidence type="ECO:0000256" key="8">
    <source>
        <dbReference type="ARBA" id="ARBA00023136"/>
    </source>
</evidence>
<evidence type="ECO:0000256" key="4">
    <source>
        <dbReference type="ARBA" id="ARBA00022692"/>
    </source>
</evidence>